<keyword evidence="2" id="KW-1185">Reference proteome</keyword>
<protein>
    <submittedName>
        <fullName evidence="1">Uncharacterized protein</fullName>
    </submittedName>
</protein>
<dbReference type="KEGG" id="mbd:MEBOL_007392"/>
<organism evidence="1 2">
    <name type="scientific">Melittangium boletus DSM 14713</name>
    <dbReference type="NCBI Taxonomy" id="1294270"/>
    <lineage>
        <taxon>Bacteria</taxon>
        <taxon>Pseudomonadati</taxon>
        <taxon>Myxococcota</taxon>
        <taxon>Myxococcia</taxon>
        <taxon>Myxococcales</taxon>
        <taxon>Cystobacterineae</taxon>
        <taxon>Archangiaceae</taxon>
        <taxon>Melittangium</taxon>
    </lineage>
</organism>
<dbReference type="Proteomes" id="UP000217289">
    <property type="component" value="Chromosome"/>
</dbReference>
<evidence type="ECO:0000313" key="2">
    <source>
        <dbReference type="Proteomes" id="UP000217289"/>
    </source>
</evidence>
<dbReference type="EMBL" id="CP022163">
    <property type="protein sequence ID" value="ATB33891.1"/>
    <property type="molecule type" value="Genomic_DNA"/>
</dbReference>
<sequence>MGRDEMTNPRKIKAIAGNSASCLRFSIALPTGSNPVGDNLAEASRPP</sequence>
<name>A0A250IRW3_9BACT</name>
<gene>
    <name evidence="1" type="ORF">MEBOL_007392</name>
</gene>
<evidence type="ECO:0000313" key="1">
    <source>
        <dbReference type="EMBL" id="ATB33891.1"/>
    </source>
</evidence>
<dbReference type="AlphaFoldDB" id="A0A250IRW3"/>
<reference evidence="1 2" key="1">
    <citation type="submission" date="2017-06" db="EMBL/GenBank/DDBJ databases">
        <authorList>
            <person name="Kim H.J."/>
            <person name="Triplett B.A."/>
        </authorList>
    </citation>
    <scope>NUCLEOTIDE SEQUENCE [LARGE SCALE GENOMIC DNA]</scope>
    <source>
        <strain evidence="1 2">DSM 14713</strain>
    </source>
</reference>
<accession>A0A250IRW3</accession>
<proteinExistence type="predicted"/>